<accession>W0RL92</accession>
<evidence type="ECO:0008006" key="3">
    <source>
        <dbReference type="Google" id="ProtNLM"/>
    </source>
</evidence>
<proteinExistence type="predicted"/>
<evidence type="ECO:0000313" key="1">
    <source>
        <dbReference type="EMBL" id="AHG91849.1"/>
    </source>
</evidence>
<dbReference type="EMBL" id="CP007128">
    <property type="protein sequence ID" value="AHG91849.1"/>
    <property type="molecule type" value="Genomic_DNA"/>
</dbReference>
<dbReference type="Proteomes" id="UP000019151">
    <property type="component" value="Chromosome"/>
</dbReference>
<dbReference type="STRING" id="861299.J421_4312"/>
<sequence length="82" mass="8206">MRSLLLLSAAVVLAACSDRNDATAPAPWPPGPTNGIIGVLKAPPATRRPTACCYVPGGGAVGDTAVKTSEAGTAFPPGPNWH</sequence>
<organism evidence="1 2">
    <name type="scientific">Gemmatirosa kalamazoonensis</name>
    <dbReference type="NCBI Taxonomy" id="861299"/>
    <lineage>
        <taxon>Bacteria</taxon>
        <taxon>Pseudomonadati</taxon>
        <taxon>Gemmatimonadota</taxon>
        <taxon>Gemmatimonadia</taxon>
        <taxon>Gemmatimonadales</taxon>
        <taxon>Gemmatimonadaceae</taxon>
        <taxon>Gemmatirosa</taxon>
    </lineage>
</organism>
<dbReference type="AlphaFoldDB" id="W0RL92"/>
<gene>
    <name evidence="1" type="ORF">J421_4312</name>
</gene>
<dbReference type="PROSITE" id="PS51257">
    <property type="entry name" value="PROKAR_LIPOPROTEIN"/>
    <property type="match status" value="1"/>
</dbReference>
<evidence type="ECO:0000313" key="2">
    <source>
        <dbReference type="Proteomes" id="UP000019151"/>
    </source>
</evidence>
<dbReference type="HOGENOM" id="CLU_2553403_0_0_0"/>
<reference evidence="1 2" key="1">
    <citation type="journal article" date="2014" name="Genome Announc.">
        <title>Genome Sequence and Methylome of Soil Bacterium Gemmatirosa kalamazoonensis KBS708T, a Member of the Rarely Cultivated Gemmatimonadetes Phylum.</title>
        <authorList>
            <person name="Debruyn J.M."/>
            <person name="Radosevich M."/>
            <person name="Wommack K.E."/>
            <person name="Polson S.W."/>
            <person name="Hauser L.J."/>
            <person name="Fawaz M.N."/>
            <person name="Korlach J."/>
            <person name="Tsai Y.C."/>
        </authorList>
    </citation>
    <scope>NUCLEOTIDE SEQUENCE [LARGE SCALE GENOMIC DNA]</scope>
    <source>
        <strain evidence="1 2">KBS708</strain>
    </source>
</reference>
<protein>
    <recommendedName>
        <fullName evidence="3">Lipoprotein</fullName>
    </recommendedName>
</protein>
<dbReference type="InParanoid" id="W0RL92"/>
<name>W0RL92_9BACT</name>
<dbReference type="KEGG" id="gba:J421_4312"/>
<dbReference type="RefSeq" id="WP_025413282.1">
    <property type="nucleotide sequence ID" value="NZ_CP007128.1"/>
</dbReference>
<keyword evidence="2" id="KW-1185">Reference proteome</keyword>